<comment type="caution">
    <text evidence="2">The sequence shown here is derived from an EMBL/GenBank/DDBJ whole genome shotgun (WGS) entry which is preliminary data.</text>
</comment>
<dbReference type="RefSeq" id="WP_267769008.1">
    <property type="nucleotide sequence ID" value="NZ_JAPNKE010000002.1"/>
</dbReference>
<dbReference type="Proteomes" id="UP001150924">
    <property type="component" value="Unassembled WGS sequence"/>
</dbReference>
<evidence type="ECO:0000313" key="3">
    <source>
        <dbReference type="Proteomes" id="UP001150924"/>
    </source>
</evidence>
<organism evidence="2 3">
    <name type="scientific">Nannocystis pusilla</name>
    <dbReference type="NCBI Taxonomy" id="889268"/>
    <lineage>
        <taxon>Bacteria</taxon>
        <taxon>Pseudomonadati</taxon>
        <taxon>Myxococcota</taxon>
        <taxon>Polyangia</taxon>
        <taxon>Nannocystales</taxon>
        <taxon>Nannocystaceae</taxon>
        <taxon>Nannocystis</taxon>
    </lineage>
</organism>
<keyword evidence="3" id="KW-1185">Reference proteome</keyword>
<protein>
    <submittedName>
        <fullName evidence="2">Uncharacterized protein</fullName>
    </submittedName>
</protein>
<proteinExistence type="predicted"/>
<dbReference type="AlphaFoldDB" id="A0A9X3EP58"/>
<sequence>MRPIADDPTTVAGITRAEGPQSVSPAAAEAEAVAATASTSGVSPSEALAAAVAAGTLEPAVAAERLVAATVAAQRPARVSPEVWSAVEREVSALLADDPALADLLAPI</sequence>
<dbReference type="EMBL" id="JAPNKE010000002">
    <property type="protein sequence ID" value="MCY1006690.1"/>
    <property type="molecule type" value="Genomic_DNA"/>
</dbReference>
<evidence type="ECO:0000256" key="1">
    <source>
        <dbReference type="SAM" id="MobiDB-lite"/>
    </source>
</evidence>
<reference evidence="2" key="1">
    <citation type="submission" date="2022-11" db="EMBL/GenBank/DDBJ databases">
        <title>Minimal conservation of predation-associated metabolite biosynthetic gene clusters underscores biosynthetic potential of Myxococcota including descriptions for ten novel species: Archangium lansinium sp. nov., Myxococcus landrumus sp. nov., Nannocystis bai.</title>
        <authorList>
            <person name="Ahearne A."/>
            <person name="Stevens C."/>
            <person name="Phillips K."/>
        </authorList>
    </citation>
    <scope>NUCLEOTIDE SEQUENCE</scope>
    <source>
        <strain evidence="2">Na p29</strain>
    </source>
</reference>
<feature type="region of interest" description="Disordered" evidence="1">
    <location>
        <begin position="1"/>
        <end position="27"/>
    </location>
</feature>
<gene>
    <name evidence="2" type="ORF">OV079_14245</name>
</gene>
<evidence type="ECO:0000313" key="2">
    <source>
        <dbReference type="EMBL" id="MCY1006690.1"/>
    </source>
</evidence>
<name>A0A9X3EP58_9BACT</name>
<accession>A0A9X3EP58</accession>